<protein>
    <submittedName>
        <fullName evidence="1">Uncharacterized protein</fullName>
    </submittedName>
</protein>
<name>A0A383CXD3_9ZZZZ</name>
<evidence type="ECO:0000313" key="1">
    <source>
        <dbReference type="EMBL" id="SVE36298.1"/>
    </source>
</evidence>
<dbReference type="AlphaFoldDB" id="A0A383CXD3"/>
<reference evidence="1" key="1">
    <citation type="submission" date="2018-05" db="EMBL/GenBank/DDBJ databases">
        <authorList>
            <person name="Lanie J.A."/>
            <person name="Ng W.-L."/>
            <person name="Kazmierczak K.M."/>
            <person name="Andrzejewski T.M."/>
            <person name="Davidsen T.M."/>
            <person name="Wayne K.J."/>
            <person name="Tettelin H."/>
            <person name="Glass J.I."/>
            <person name="Rusch D."/>
            <person name="Podicherti R."/>
            <person name="Tsui H.-C.T."/>
            <person name="Winkler M.E."/>
        </authorList>
    </citation>
    <scope>NUCLEOTIDE SEQUENCE</scope>
</reference>
<proteinExistence type="predicted"/>
<accession>A0A383CXD3</accession>
<sequence length="46" mass="5357">MKYILIIWVCSFIQGNACKAPMESPTMYNSWYECSRDAHVESVKLL</sequence>
<dbReference type="EMBL" id="UINC01212115">
    <property type="protein sequence ID" value="SVE36298.1"/>
    <property type="molecule type" value="Genomic_DNA"/>
</dbReference>
<organism evidence="1">
    <name type="scientific">marine metagenome</name>
    <dbReference type="NCBI Taxonomy" id="408172"/>
    <lineage>
        <taxon>unclassified sequences</taxon>
        <taxon>metagenomes</taxon>
        <taxon>ecological metagenomes</taxon>
    </lineage>
</organism>
<feature type="non-terminal residue" evidence="1">
    <location>
        <position position="46"/>
    </location>
</feature>
<gene>
    <name evidence="1" type="ORF">METZ01_LOCUS489152</name>
</gene>